<evidence type="ECO:0000313" key="2">
    <source>
        <dbReference type="Proteomes" id="UP001497623"/>
    </source>
</evidence>
<sequence length="114" mass="12397">DMSAATSIFQVSLGKVFEGVVESNIPEATQESLITLYRELSQMHSSGINSPEEGEEDIGLLTLSPMIPGPNLNHIHQLVQSVQRHRSLLPRLTPSVAGSLIAFEAWRVFIGICG</sequence>
<evidence type="ECO:0000313" key="1">
    <source>
        <dbReference type="EMBL" id="CAL4242803.1"/>
    </source>
</evidence>
<accession>A0AAV2SX23</accession>
<protein>
    <submittedName>
        <fullName evidence="1">Uncharacterized protein</fullName>
    </submittedName>
</protein>
<organism evidence="1 2">
    <name type="scientific">Meganyctiphanes norvegica</name>
    <name type="common">Northern krill</name>
    <name type="synonym">Thysanopoda norvegica</name>
    <dbReference type="NCBI Taxonomy" id="48144"/>
    <lineage>
        <taxon>Eukaryota</taxon>
        <taxon>Metazoa</taxon>
        <taxon>Ecdysozoa</taxon>
        <taxon>Arthropoda</taxon>
        <taxon>Crustacea</taxon>
        <taxon>Multicrustacea</taxon>
        <taxon>Malacostraca</taxon>
        <taxon>Eumalacostraca</taxon>
        <taxon>Eucarida</taxon>
        <taxon>Euphausiacea</taxon>
        <taxon>Euphausiidae</taxon>
        <taxon>Meganyctiphanes</taxon>
    </lineage>
</organism>
<keyword evidence="2" id="KW-1185">Reference proteome</keyword>
<dbReference type="AlphaFoldDB" id="A0AAV2SX23"/>
<feature type="non-terminal residue" evidence="1">
    <location>
        <position position="114"/>
    </location>
</feature>
<dbReference type="Proteomes" id="UP001497623">
    <property type="component" value="Unassembled WGS sequence"/>
</dbReference>
<comment type="caution">
    <text evidence="1">The sequence shown here is derived from an EMBL/GenBank/DDBJ whole genome shotgun (WGS) entry which is preliminary data.</text>
</comment>
<name>A0AAV2SX23_MEGNR</name>
<feature type="non-terminal residue" evidence="1">
    <location>
        <position position="1"/>
    </location>
</feature>
<dbReference type="EMBL" id="CAXKWB010132115">
    <property type="protein sequence ID" value="CAL4242803.1"/>
    <property type="molecule type" value="Genomic_DNA"/>
</dbReference>
<reference evidence="1 2" key="1">
    <citation type="submission" date="2024-05" db="EMBL/GenBank/DDBJ databases">
        <authorList>
            <person name="Wallberg A."/>
        </authorList>
    </citation>
    <scope>NUCLEOTIDE SEQUENCE [LARGE SCALE GENOMIC DNA]</scope>
</reference>
<gene>
    <name evidence="1" type="ORF">MNOR_LOCUS40810</name>
</gene>
<proteinExistence type="predicted"/>